<sequence length="106" mass="11685">MVQFPSAQLNDLNVMTKARLEVWYREAGGFFTPRSQKLIDQEVKKGTVGGDAGMARLFTPAILLSLSDDSEILYETAAVAKDIPFIGDYTRWEWAGAAIAGAFRVL</sequence>
<dbReference type="RefSeq" id="WP_311605140.1">
    <property type="nucleotide sequence ID" value="NZ_JAVREM010000222.1"/>
</dbReference>
<feature type="non-terminal residue" evidence="1">
    <location>
        <position position="106"/>
    </location>
</feature>
<evidence type="ECO:0000313" key="2">
    <source>
        <dbReference type="Proteomes" id="UP001183420"/>
    </source>
</evidence>
<proteinExistence type="predicted"/>
<organism evidence="1 2">
    <name type="scientific">Streptomyces millisiae</name>
    <dbReference type="NCBI Taxonomy" id="3075542"/>
    <lineage>
        <taxon>Bacteria</taxon>
        <taxon>Bacillati</taxon>
        <taxon>Actinomycetota</taxon>
        <taxon>Actinomycetes</taxon>
        <taxon>Kitasatosporales</taxon>
        <taxon>Streptomycetaceae</taxon>
        <taxon>Streptomyces</taxon>
    </lineage>
</organism>
<reference evidence="2" key="1">
    <citation type="submission" date="2023-07" db="EMBL/GenBank/DDBJ databases">
        <title>30 novel species of actinomycetes from the DSMZ collection.</title>
        <authorList>
            <person name="Nouioui I."/>
        </authorList>
    </citation>
    <scope>NUCLEOTIDE SEQUENCE [LARGE SCALE GENOMIC DNA]</scope>
    <source>
        <strain evidence="2">DSM 44918</strain>
    </source>
</reference>
<keyword evidence="2" id="KW-1185">Reference proteome</keyword>
<protein>
    <submittedName>
        <fullName evidence="1">Uncharacterized protein</fullName>
    </submittedName>
</protein>
<dbReference type="Proteomes" id="UP001183420">
    <property type="component" value="Unassembled WGS sequence"/>
</dbReference>
<comment type="caution">
    <text evidence="1">The sequence shown here is derived from an EMBL/GenBank/DDBJ whole genome shotgun (WGS) entry which is preliminary data.</text>
</comment>
<accession>A0ABU2M1S1</accession>
<dbReference type="EMBL" id="JAVREM010000222">
    <property type="protein sequence ID" value="MDT0323784.1"/>
    <property type="molecule type" value="Genomic_DNA"/>
</dbReference>
<evidence type="ECO:0000313" key="1">
    <source>
        <dbReference type="EMBL" id="MDT0323784.1"/>
    </source>
</evidence>
<gene>
    <name evidence="1" type="ORF">RNC47_36355</name>
</gene>
<name>A0ABU2M1S1_9ACTN</name>